<evidence type="ECO:0000256" key="1">
    <source>
        <dbReference type="ARBA" id="ARBA00006499"/>
    </source>
</evidence>
<proteinExistence type="inferred from homology"/>
<reference evidence="4 5" key="1">
    <citation type="submission" date="2019-09" db="EMBL/GenBank/DDBJ databases">
        <title>Characterization of the phylogenetic diversity of two novel species belonging to the genus Bifidobacterium: Bifidobacterium cebidarum sp. nov. and Bifidobacterium leontopitheci sp. nov.</title>
        <authorList>
            <person name="Lugli G.A."/>
            <person name="Duranti S."/>
            <person name="Milani C."/>
            <person name="Turroni F."/>
            <person name="Ventura M."/>
        </authorList>
    </citation>
    <scope>NUCLEOTIDE SEQUENCE [LARGE SCALE GENOMIC DNA]</scope>
    <source>
        <strain evidence="4 5">DSM 100238</strain>
    </source>
</reference>
<organism evidence="4 5">
    <name type="scientific">Bifidobacterium apri</name>
    <dbReference type="NCBI Taxonomy" id="1769423"/>
    <lineage>
        <taxon>Bacteria</taxon>
        <taxon>Bacillati</taxon>
        <taxon>Actinomycetota</taxon>
        <taxon>Actinomycetes</taxon>
        <taxon>Bifidobacteriales</taxon>
        <taxon>Bifidobacteriaceae</taxon>
        <taxon>Bifidobacterium</taxon>
    </lineage>
</organism>
<accession>A0A6A2V948</accession>
<dbReference type="EMBL" id="WBSO01000005">
    <property type="protein sequence ID" value="KAB8298464.1"/>
    <property type="molecule type" value="Genomic_DNA"/>
</dbReference>
<evidence type="ECO:0000259" key="3">
    <source>
        <dbReference type="Pfam" id="PF02230"/>
    </source>
</evidence>
<dbReference type="SUPFAM" id="SSF53474">
    <property type="entry name" value="alpha/beta-Hydrolases"/>
    <property type="match status" value="1"/>
</dbReference>
<dbReference type="Proteomes" id="UP000440041">
    <property type="component" value="Unassembled WGS sequence"/>
</dbReference>
<feature type="domain" description="Phospholipase/carboxylesterase/thioesterase" evidence="3">
    <location>
        <begin position="104"/>
        <end position="306"/>
    </location>
</feature>
<dbReference type="InterPro" id="IPR003140">
    <property type="entry name" value="PLipase/COase/thioEstase"/>
</dbReference>
<gene>
    <name evidence="4" type="ORF">DSM100238_0957</name>
</gene>
<keyword evidence="5" id="KW-1185">Reference proteome</keyword>
<dbReference type="Pfam" id="PF02230">
    <property type="entry name" value="Abhydrolase_2"/>
    <property type="match status" value="1"/>
</dbReference>
<dbReference type="Gene3D" id="3.40.50.1820">
    <property type="entry name" value="alpha/beta hydrolase"/>
    <property type="match status" value="1"/>
</dbReference>
<dbReference type="InterPro" id="IPR050565">
    <property type="entry name" value="LYPA1-2/EST-like"/>
</dbReference>
<sequence length="313" mass="34797">MCCSGVVDVRHVVPQSCQNGLKPCDDERYYRTGKERLSIECWYGSCGESAYGSFWCEVEQQAGILGDMSESSQLVGRESNVVPGRFGEPMQVREAQWSRGGGNAQPNRPMLLCLHGWGSNEQDLADMMRYVAPYNDFASLRAPLVLQEERGSVPGAYTWFHDCVPTGEDLDRDAFAAANAIDAWVSEHIPAERDVVPIGFSQGGLLAIHLLRVHPERYRASISLSGFLAPAQVPGTAPADDRLADLQIPTFFGYGQADTVIPAYEIHAMSAWLEEHTWLTEKSYRGLDHAVSLQEFNDLRQWLMLHNITSGML</sequence>
<comment type="caution">
    <text evidence="4">The sequence shown here is derived from an EMBL/GenBank/DDBJ whole genome shotgun (WGS) entry which is preliminary data.</text>
</comment>
<dbReference type="PANTHER" id="PTHR10655">
    <property type="entry name" value="LYSOPHOSPHOLIPASE-RELATED"/>
    <property type="match status" value="1"/>
</dbReference>
<keyword evidence="2" id="KW-0378">Hydrolase</keyword>
<dbReference type="AlphaFoldDB" id="A0A6A2V948"/>
<comment type="similarity">
    <text evidence="1">Belongs to the AB hydrolase superfamily. AB hydrolase 2 family.</text>
</comment>
<name>A0A6A2V948_9BIFI</name>
<protein>
    <submittedName>
        <fullName evidence="4">Phospholipase/carboxylesterase</fullName>
    </submittedName>
</protein>
<dbReference type="InterPro" id="IPR029058">
    <property type="entry name" value="AB_hydrolase_fold"/>
</dbReference>
<dbReference type="GO" id="GO:0016787">
    <property type="term" value="F:hydrolase activity"/>
    <property type="evidence" value="ECO:0007669"/>
    <property type="project" value="UniProtKB-KW"/>
</dbReference>
<dbReference type="PANTHER" id="PTHR10655:SF17">
    <property type="entry name" value="LYSOPHOSPHOLIPASE-LIKE PROTEIN 1"/>
    <property type="match status" value="1"/>
</dbReference>
<evidence type="ECO:0000256" key="2">
    <source>
        <dbReference type="ARBA" id="ARBA00022801"/>
    </source>
</evidence>
<evidence type="ECO:0000313" key="4">
    <source>
        <dbReference type="EMBL" id="KAB8298464.1"/>
    </source>
</evidence>
<evidence type="ECO:0000313" key="5">
    <source>
        <dbReference type="Proteomes" id="UP000440041"/>
    </source>
</evidence>